<accession>A0ABP8WM17</accession>
<protein>
    <recommendedName>
        <fullName evidence="5">Integral membrane protein</fullName>
    </recommendedName>
</protein>
<dbReference type="EMBL" id="BAABIC010000009">
    <property type="protein sequence ID" value="GAA4692108.1"/>
    <property type="molecule type" value="Genomic_DNA"/>
</dbReference>
<dbReference type="RefSeq" id="WP_345381250.1">
    <property type="nucleotide sequence ID" value="NZ_BAABIC010000009.1"/>
</dbReference>
<evidence type="ECO:0000313" key="4">
    <source>
        <dbReference type="Proteomes" id="UP001500325"/>
    </source>
</evidence>
<keyword evidence="2" id="KW-1133">Transmembrane helix</keyword>
<evidence type="ECO:0000313" key="3">
    <source>
        <dbReference type="EMBL" id="GAA4692108.1"/>
    </source>
</evidence>
<proteinExistence type="predicted"/>
<keyword evidence="4" id="KW-1185">Reference proteome</keyword>
<feature type="transmembrane region" description="Helical" evidence="2">
    <location>
        <begin position="6"/>
        <end position="25"/>
    </location>
</feature>
<evidence type="ECO:0008006" key="5">
    <source>
        <dbReference type="Google" id="ProtNLM"/>
    </source>
</evidence>
<name>A0ABP8WM17_9PSEU</name>
<organism evidence="3 4">
    <name type="scientific">Pseudonocardia yuanmonensis</name>
    <dbReference type="NCBI Taxonomy" id="1095914"/>
    <lineage>
        <taxon>Bacteria</taxon>
        <taxon>Bacillati</taxon>
        <taxon>Actinomycetota</taxon>
        <taxon>Actinomycetes</taxon>
        <taxon>Pseudonocardiales</taxon>
        <taxon>Pseudonocardiaceae</taxon>
        <taxon>Pseudonocardia</taxon>
    </lineage>
</organism>
<evidence type="ECO:0000256" key="1">
    <source>
        <dbReference type="SAM" id="MobiDB-lite"/>
    </source>
</evidence>
<evidence type="ECO:0000256" key="2">
    <source>
        <dbReference type="SAM" id="Phobius"/>
    </source>
</evidence>
<sequence length="132" mass="14767">MGTTEYVFYLIAAVLLTVVVGQVLLRRGQPFLEEVFQSNETAHSLNILLSVLFHLLTLGVLALLATIDVPIITKFGIALVVVGIAYGVSMLVLLRIRERRRQDQLFERRAQERQRRQTPTSADSRPTPPPAS</sequence>
<feature type="transmembrane region" description="Helical" evidence="2">
    <location>
        <begin position="45"/>
        <end position="65"/>
    </location>
</feature>
<comment type="caution">
    <text evidence="3">The sequence shown here is derived from an EMBL/GenBank/DDBJ whole genome shotgun (WGS) entry which is preliminary data.</text>
</comment>
<gene>
    <name evidence="3" type="ORF">GCM10023215_31450</name>
</gene>
<reference evidence="4" key="1">
    <citation type="journal article" date="2019" name="Int. J. Syst. Evol. Microbiol.">
        <title>The Global Catalogue of Microorganisms (GCM) 10K type strain sequencing project: providing services to taxonomists for standard genome sequencing and annotation.</title>
        <authorList>
            <consortium name="The Broad Institute Genomics Platform"/>
            <consortium name="The Broad Institute Genome Sequencing Center for Infectious Disease"/>
            <person name="Wu L."/>
            <person name="Ma J."/>
        </authorList>
    </citation>
    <scope>NUCLEOTIDE SEQUENCE [LARGE SCALE GENOMIC DNA]</scope>
    <source>
        <strain evidence="4">JCM 18055</strain>
    </source>
</reference>
<feature type="region of interest" description="Disordered" evidence="1">
    <location>
        <begin position="107"/>
        <end position="132"/>
    </location>
</feature>
<dbReference type="Proteomes" id="UP001500325">
    <property type="component" value="Unassembled WGS sequence"/>
</dbReference>
<feature type="transmembrane region" description="Helical" evidence="2">
    <location>
        <begin position="71"/>
        <end position="94"/>
    </location>
</feature>
<keyword evidence="2" id="KW-0812">Transmembrane</keyword>
<keyword evidence="2" id="KW-0472">Membrane</keyword>